<protein>
    <submittedName>
        <fullName evidence="1">Uncharacterized protein</fullName>
    </submittedName>
</protein>
<gene>
    <name evidence="1" type="ORF">B296_00025722</name>
</gene>
<organism evidence="1 2">
    <name type="scientific">Ensete ventricosum</name>
    <name type="common">Abyssinian banana</name>
    <name type="synonym">Musa ensete</name>
    <dbReference type="NCBI Taxonomy" id="4639"/>
    <lineage>
        <taxon>Eukaryota</taxon>
        <taxon>Viridiplantae</taxon>
        <taxon>Streptophyta</taxon>
        <taxon>Embryophyta</taxon>
        <taxon>Tracheophyta</taxon>
        <taxon>Spermatophyta</taxon>
        <taxon>Magnoliopsida</taxon>
        <taxon>Liliopsida</taxon>
        <taxon>Zingiberales</taxon>
        <taxon>Musaceae</taxon>
        <taxon>Ensete</taxon>
    </lineage>
</organism>
<dbReference type="EMBL" id="AMZH03016634">
    <property type="protein sequence ID" value="RRT44185.1"/>
    <property type="molecule type" value="Genomic_DNA"/>
</dbReference>
<reference evidence="1 2" key="1">
    <citation type="journal article" date="2014" name="Agronomy (Basel)">
        <title>A Draft Genome Sequence for Ensete ventricosum, the Drought-Tolerant Tree Against Hunger.</title>
        <authorList>
            <person name="Harrison J."/>
            <person name="Moore K.A."/>
            <person name="Paszkiewicz K."/>
            <person name="Jones T."/>
            <person name="Grant M."/>
            <person name="Ambacheew D."/>
            <person name="Muzemil S."/>
            <person name="Studholme D.J."/>
        </authorList>
    </citation>
    <scope>NUCLEOTIDE SEQUENCE [LARGE SCALE GENOMIC DNA]</scope>
</reference>
<name>A0A444CXB1_ENSVE</name>
<proteinExistence type="predicted"/>
<comment type="caution">
    <text evidence="1">The sequence shown here is derived from an EMBL/GenBank/DDBJ whole genome shotgun (WGS) entry which is preliminary data.</text>
</comment>
<sequence length="54" mass="6543">MVFPLSSGRLICLQMKFLQRFRNLFWVLILLEMEWKRNPGCPWLLYTVMHGCLL</sequence>
<dbReference type="AlphaFoldDB" id="A0A444CXB1"/>
<evidence type="ECO:0000313" key="1">
    <source>
        <dbReference type="EMBL" id="RRT44185.1"/>
    </source>
</evidence>
<evidence type="ECO:0000313" key="2">
    <source>
        <dbReference type="Proteomes" id="UP000287651"/>
    </source>
</evidence>
<accession>A0A444CXB1</accession>
<dbReference type="Proteomes" id="UP000287651">
    <property type="component" value="Unassembled WGS sequence"/>
</dbReference>